<keyword evidence="7" id="KW-0539">Nucleus</keyword>
<dbReference type="Pfam" id="PF21093">
    <property type="entry name" value="Nup188_N-subdom_III"/>
    <property type="match status" value="1"/>
</dbReference>
<evidence type="ECO:0000256" key="4">
    <source>
        <dbReference type="ARBA" id="ARBA00022927"/>
    </source>
</evidence>
<keyword evidence="2" id="KW-0813">Transport</keyword>
<sequence length="1765" mass="196935">MANFSSRGSSNRDLWQFIAGHAVFRPKNLIENELKRNKNKILSALEFYKIPRSPAGEQLKSIKSLQGVQLEFVQRLSVFLSLEEEQSYDLYCSFLLRDYRGSKKELQTVLASDRYCQTLMLKVQEFYNAERLYLLQTLKHLLSLWDESKHPYATVYEEFVRPLYESTDFINNKQGFGRRQTNKHLLDETSEHLVRRIGFLQVLIILVGMDLEEVQEKQLVDDLAGIPLLHSSEFSKLSAVMQSLDDSPEHGPLLLAWSIFRQISADPKGGIWARKLGNKALELDVFKNLSNQLSSEPFCGKTIVASTCHCVVYGLLCCVLSLYHEDTLGDSEGLYSVVAILLKQPFLAHELWARCLLSQGLKDGLGNLLSSSASRFPFDYKHCMDLCVSLTQASTESARHTVHFLQSLPIYTEFMEKSTEVTVTSEQSVWQLAKDRVPYAGCDFVVPAGVFGQMHPQSDSNNIMQWEWRYSAFNVLLGETHRLATQILQGAAVGLLYSEVSLFSQSTFSLCQISCPPLELLAACLQVLTRQVSQQPLEVWHNLKLTGLLPFLTENIDNYAEAASGAGLNIAAYGSLLAGAECSQGKYPVTLALLDLIAALVQPLHKEGLLDELMAYMIFIGREVYPSFHKWRYQGINTREHIGQKCLEIFHQILNILTSVNKNGKPSVRDVCVYTLLYTESGRTLLNIIGTGVDTIEKAIASQGSSQEGFGVELIHSVRLAISVLNRLLLLRPPNLPTSPMEESLSAQPANRTTRHIVATIMQYMFHHHDPRLPSMATLLLKRLAMLFPMSMLACLGSEAEPLRDVYLARLEASTEDVELKVRMLQLLSVCVEMQPGLIEIFLNIKMGSDEKSVLSFGKSSCLLSVLDLISVKKQKGNLCPSILLSAVLDFLYALWKGRRETALSVLREKFVISVIERKFHLCSNLPFREEFWPSICLSLTRNLEEPGGSDVSHDLQIMATEIHSIAHIMRIVALEVYHIRSDALSAGLKSVLLDLCTKGRFEYWSNYLSLCLKHLPSSASTSDPTEDPSLSLMLAWRDLMLVLTILKGSGLVTLSDPCKDTLLTNLLDGIRSLFTASDLSPLQVKLASVASACYLTLLKSWISAVSKYSSVLELLEQILSQTCSNSEVLVPSVQIGLIASLTLVLQHVREQKKHVDSFQLTSLLAVVCGVIQQSTYQLPRPLQSSTTPTPSKVPNVQDEKEKDFDVKIKLQCVAVCLLEELISLMQSSDWLQTLKQHCTVQTLLHSLPTWLQVRQGFSYVQATFNLFLTIAQCPEGAELLSCSGLTQQLCVVSMETYNQPTNGGEARPKDAEWKGIHGAHLHLFASMLSALKYNFLEDAFNFVGVHCERLHQCLDSVGVSLSEGILQEAVPTCAFLAQLSQFPREWRLHMLDTMNTLMLDVCILTNRCVSLLIRPTLLQHMVEKQSRGDTSLNITQDKLKVTPLLKRLSSQSSSNEESEGFSHSVLQIQNRLLQILSHTLTALRNFSPDFCEILLDQNVDISECESFLRLGFSAPSVEADSAPSFGTLLSCLNMGLKLLPKAESKAGVSPVKSADQEPHPFKKALLLQVMEGCWVLIMCQAVRYLREPGFHTREKQLLKRELSAELTSFQMSLNRHIRRGPGSPAQGSSVSPQPGSASKLQFQSSASISTHHDLSFFHNTDDDGNECDDRIIVSMDPGCENCYPSSCLEPLAADAELPGEERLPPDEQETAIYIAGAKVRKLTTEKEKCVSCLDKFMDENAPLSTFTKMKALTVSRLINTSLGT</sequence>
<dbReference type="GO" id="GO:0051028">
    <property type="term" value="P:mRNA transport"/>
    <property type="evidence" value="ECO:0007669"/>
    <property type="project" value="UniProtKB-KW"/>
</dbReference>
<dbReference type="PANTHER" id="PTHR31431">
    <property type="entry name" value="NUCLEOPORIN NUP188 HOMOLOG"/>
    <property type="match status" value="1"/>
</dbReference>
<dbReference type="GO" id="GO:0044611">
    <property type="term" value="C:nuclear pore inner ring"/>
    <property type="evidence" value="ECO:0007669"/>
    <property type="project" value="TreeGrafter"/>
</dbReference>
<keyword evidence="12" id="KW-1185">Reference proteome</keyword>
<dbReference type="EMBL" id="AMQN01015644">
    <property type="status" value="NOT_ANNOTATED_CDS"/>
    <property type="molecule type" value="Genomic_DNA"/>
</dbReference>
<keyword evidence="3" id="KW-0509">mRNA transport</keyword>
<evidence type="ECO:0000259" key="9">
    <source>
        <dbReference type="Pfam" id="PF21093"/>
    </source>
</evidence>
<evidence type="ECO:0000256" key="2">
    <source>
        <dbReference type="ARBA" id="ARBA00022448"/>
    </source>
</evidence>
<keyword evidence="5" id="KW-0811">Translocation</keyword>
<name>R7T4J4_CAPTE</name>
<dbReference type="GO" id="GO:0006606">
    <property type="term" value="P:protein import into nucleus"/>
    <property type="evidence" value="ECO:0007669"/>
    <property type="project" value="TreeGrafter"/>
</dbReference>
<feature type="region of interest" description="Disordered" evidence="8">
    <location>
        <begin position="1617"/>
        <end position="1645"/>
    </location>
</feature>
<gene>
    <name evidence="10" type="ORF">CAPTEDRAFT_225302</name>
</gene>
<dbReference type="OrthoDB" id="102511at2759"/>
<evidence type="ECO:0000313" key="10">
    <source>
        <dbReference type="EMBL" id="ELT87848.1"/>
    </source>
</evidence>
<evidence type="ECO:0000256" key="7">
    <source>
        <dbReference type="ARBA" id="ARBA00023242"/>
    </source>
</evidence>
<dbReference type="OMA" id="XGQTNLR"/>
<evidence type="ECO:0000256" key="1">
    <source>
        <dbReference type="ARBA" id="ARBA00004567"/>
    </source>
</evidence>
<evidence type="ECO:0000256" key="3">
    <source>
        <dbReference type="ARBA" id="ARBA00022816"/>
    </source>
</evidence>
<evidence type="ECO:0000256" key="8">
    <source>
        <dbReference type="SAM" id="MobiDB-lite"/>
    </source>
</evidence>
<dbReference type="FunCoup" id="R7T4J4">
    <property type="interactions" value="1704"/>
</dbReference>
<keyword evidence="4" id="KW-0653">Protein transport</keyword>
<protein>
    <recommendedName>
        <fullName evidence="9">Nucleoporin Nup188 N-terminal subdomain III domain-containing protein</fullName>
    </recommendedName>
</protein>
<dbReference type="PANTHER" id="PTHR31431:SF1">
    <property type="entry name" value="NUCLEOPORIN NUP188"/>
    <property type="match status" value="1"/>
</dbReference>
<dbReference type="InterPro" id="IPR044840">
    <property type="entry name" value="Nup188"/>
</dbReference>
<dbReference type="EMBL" id="KB312107">
    <property type="protein sequence ID" value="ELT87848.1"/>
    <property type="molecule type" value="Genomic_DNA"/>
</dbReference>
<comment type="subcellular location">
    <subcellularLocation>
        <location evidence="1">Nucleus</location>
        <location evidence="1">Nuclear pore complex</location>
    </subcellularLocation>
</comment>
<reference evidence="12" key="1">
    <citation type="submission" date="2012-12" db="EMBL/GenBank/DDBJ databases">
        <authorList>
            <person name="Hellsten U."/>
            <person name="Grimwood J."/>
            <person name="Chapman J.A."/>
            <person name="Shapiro H."/>
            <person name="Aerts A."/>
            <person name="Otillar R.P."/>
            <person name="Terry A.Y."/>
            <person name="Boore J.L."/>
            <person name="Simakov O."/>
            <person name="Marletaz F."/>
            <person name="Cho S.-J."/>
            <person name="Edsinger-Gonzales E."/>
            <person name="Havlak P."/>
            <person name="Kuo D.-H."/>
            <person name="Larsson T."/>
            <person name="Lv J."/>
            <person name="Arendt D."/>
            <person name="Savage R."/>
            <person name="Osoegawa K."/>
            <person name="de Jong P."/>
            <person name="Lindberg D.R."/>
            <person name="Seaver E.C."/>
            <person name="Weisblat D.A."/>
            <person name="Putnam N.H."/>
            <person name="Grigoriev I.V."/>
            <person name="Rokhsar D.S."/>
        </authorList>
    </citation>
    <scope>NUCLEOTIDE SEQUENCE</scope>
    <source>
        <strain evidence="12">I ESC-2004</strain>
    </source>
</reference>
<evidence type="ECO:0000256" key="6">
    <source>
        <dbReference type="ARBA" id="ARBA00023132"/>
    </source>
</evidence>
<organism evidence="10">
    <name type="scientific">Capitella teleta</name>
    <name type="common">Polychaete worm</name>
    <dbReference type="NCBI Taxonomy" id="283909"/>
    <lineage>
        <taxon>Eukaryota</taxon>
        <taxon>Metazoa</taxon>
        <taxon>Spiralia</taxon>
        <taxon>Lophotrochozoa</taxon>
        <taxon>Annelida</taxon>
        <taxon>Polychaeta</taxon>
        <taxon>Sedentaria</taxon>
        <taxon>Scolecida</taxon>
        <taxon>Capitellidae</taxon>
        <taxon>Capitella</taxon>
    </lineage>
</organism>
<dbReference type="Proteomes" id="UP000014760">
    <property type="component" value="Unassembled WGS sequence"/>
</dbReference>
<dbReference type="InterPro" id="IPR048883">
    <property type="entry name" value="Nup188_N-subdom_III"/>
</dbReference>
<evidence type="ECO:0000313" key="11">
    <source>
        <dbReference type="EnsemblMetazoa" id="CapteP225302"/>
    </source>
</evidence>
<reference evidence="10 12" key="2">
    <citation type="journal article" date="2013" name="Nature">
        <title>Insights into bilaterian evolution from three spiralian genomes.</title>
        <authorList>
            <person name="Simakov O."/>
            <person name="Marletaz F."/>
            <person name="Cho S.J."/>
            <person name="Edsinger-Gonzales E."/>
            <person name="Havlak P."/>
            <person name="Hellsten U."/>
            <person name="Kuo D.H."/>
            <person name="Larsson T."/>
            <person name="Lv J."/>
            <person name="Arendt D."/>
            <person name="Savage R."/>
            <person name="Osoegawa K."/>
            <person name="de Jong P."/>
            <person name="Grimwood J."/>
            <person name="Chapman J.A."/>
            <person name="Shapiro H."/>
            <person name="Aerts A."/>
            <person name="Otillar R.P."/>
            <person name="Terry A.Y."/>
            <person name="Boore J.L."/>
            <person name="Grigoriev I.V."/>
            <person name="Lindberg D.R."/>
            <person name="Seaver E.C."/>
            <person name="Weisblat D.A."/>
            <person name="Putnam N.H."/>
            <person name="Rokhsar D.S."/>
        </authorList>
    </citation>
    <scope>NUCLEOTIDE SEQUENCE</scope>
    <source>
        <strain evidence="10 12">I ESC-2004</strain>
    </source>
</reference>
<dbReference type="EnsemblMetazoa" id="CapteT225302">
    <property type="protein sequence ID" value="CapteP225302"/>
    <property type="gene ID" value="CapteG225302"/>
</dbReference>
<keyword evidence="6" id="KW-0906">Nuclear pore complex</keyword>
<evidence type="ECO:0000256" key="5">
    <source>
        <dbReference type="ARBA" id="ARBA00023010"/>
    </source>
</evidence>
<accession>R7T4J4</accession>
<dbReference type="GO" id="GO:0006405">
    <property type="term" value="P:RNA export from nucleus"/>
    <property type="evidence" value="ECO:0007669"/>
    <property type="project" value="TreeGrafter"/>
</dbReference>
<dbReference type="GO" id="GO:0017056">
    <property type="term" value="F:structural constituent of nuclear pore"/>
    <property type="evidence" value="ECO:0007669"/>
    <property type="project" value="InterPro"/>
</dbReference>
<dbReference type="HOGENOM" id="CLU_002623_0_0_1"/>
<feature type="compositionally biased region" description="Polar residues" evidence="8">
    <location>
        <begin position="1626"/>
        <end position="1645"/>
    </location>
</feature>
<dbReference type="STRING" id="283909.R7T4J4"/>
<reference evidence="11" key="3">
    <citation type="submission" date="2015-06" db="UniProtKB">
        <authorList>
            <consortium name="EnsemblMetazoa"/>
        </authorList>
    </citation>
    <scope>IDENTIFICATION</scope>
</reference>
<proteinExistence type="predicted"/>
<feature type="domain" description="Nucleoporin Nup188 N-terminal subdomain III" evidence="9">
    <location>
        <begin position="516"/>
        <end position="845"/>
    </location>
</feature>
<evidence type="ECO:0000313" key="12">
    <source>
        <dbReference type="Proteomes" id="UP000014760"/>
    </source>
</evidence>